<comment type="similarity">
    <text evidence="5">Belongs to the KdsB family.</text>
</comment>
<keyword evidence="4 5" id="KW-0448">Lipopolysaccharide biosynthesis</keyword>
<dbReference type="RefSeq" id="WP_096409446.1">
    <property type="nucleotide sequence ID" value="NZ_AP017372.2"/>
</dbReference>
<evidence type="ECO:0000256" key="2">
    <source>
        <dbReference type="ARBA" id="ARBA00022679"/>
    </source>
</evidence>
<reference evidence="6" key="1">
    <citation type="submission" date="2016-02" db="EMBL/GenBank/DDBJ databases">
        <title>Halorhodospira halochloris DSM-1059 complete genome, version 2.</title>
        <authorList>
            <person name="Tsukatani Y."/>
        </authorList>
    </citation>
    <scope>NUCLEOTIDE SEQUENCE</scope>
    <source>
        <strain evidence="6">DSM 1059</strain>
    </source>
</reference>
<evidence type="ECO:0000256" key="3">
    <source>
        <dbReference type="ARBA" id="ARBA00022695"/>
    </source>
</evidence>
<dbReference type="AlphaFoldDB" id="A0A0X8X9W0"/>
<keyword evidence="7" id="KW-1185">Reference proteome</keyword>
<dbReference type="Proteomes" id="UP000218890">
    <property type="component" value="Chromosome"/>
</dbReference>
<evidence type="ECO:0000313" key="7">
    <source>
        <dbReference type="Proteomes" id="UP000218890"/>
    </source>
</evidence>
<dbReference type="GO" id="GO:0005829">
    <property type="term" value="C:cytosol"/>
    <property type="evidence" value="ECO:0007669"/>
    <property type="project" value="TreeGrafter"/>
</dbReference>
<comment type="function">
    <text evidence="5">Activates KDO (a required 8-carbon sugar) for incorporation into bacterial lipopolysaccharide in Gram-negative bacteria.</text>
</comment>
<dbReference type="NCBIfam" id="NF009905">
    <property type="entry name" value="PRK13368.1"/>
    <property type="match status" value="1"/>
</dbReference>
<name>A0A0X8X9W0_HALHR</name>
<dbReference type="CDD" id="cd02517">
    <property type="entry name" value="CMP-KDO-Synthetase"/>
    <property type="match status" value="1"/>
</dbReference>
<dbReference type="EMBL" id="AP017372">
    <property type="protein sequence ID" value="BAU58054.1"/>
    <property type="molecule type" value="Genomic_DNA"/>
</dbReference>
<dbReference type="Gene3D" id="3.90.550.10">
    <property type="entry name" value="Spore Coat Polysaccharide Biosynthesis Protein SpsA, Chain A"/>
    <property type="match status" value="1"/>
</dbReference>
<dbReference type="GO" id="GO:0033468">
    <property type="term" value="P:CMP-keto-3-deoxy-D-manno-octulosonic acid biosynthetic process"/>
    <property type="evidence" value="ECO:0007669"/>
    <property type="project" value="UniProtKB-UniRule"/>
</dbReference>
<evidence type="ECO:0000256" key="1">
    <source>
        <dbReference type="ARBA" id="ARBA00004370"/>
    </source>
</evidence>
<dbReference type="InterPro" id="IPR004528">
    <property type="entry name" value="KdsB"/>
</dbReference>
<dbReference type="UniPathway" id="UPA00358">
    <property type="reaction ID" value="UER00476"/>
</dbReference>
<evidence type="ECO:0000256" key="5">
    <source>
        <dbReference type="HAMAP-Rule" id="MF_00057"/>
    </source>
</evidence>
<comment type="pathway">
    <text evidence="5">Nucleotide-sugar biosynthesis; CMP-3-deoxy-D-manno-octulosonate biosynthesis; CMP-3-deoxy-D-manno-octulosonate from 3-deoxy-D-manno-octulosonate and CTP: step 1/1.</text>
</comment>
<gene>
    <name evidence="5 6" type="primary">kdsB</name>
    <name evidence="6" type="ORF">HH1059_13450</name>
</gene>
<proteinExistence type="inferred from homology"/>
<dbReference type="Pfam" id="PF02348">
    <property type="entry name" value="CTP_transf_3"/>
    <property type="match status" value="1"/>
</dbReference>
<keyword evidence="5" id="KW-0963">Cytoplasm</keyword>
<evidence type="ECO:0000313" key="6">
    <source>
        <dbReference type="EMBL" id="BAU58054.1"/>
    </source>
</evidence>
<dbReference type="GO" id="GO:0016020">
    <property type="term" value="C:membrane"/>
    <property type="evidence" value="ECO:0007669"/>
    <property type="project" value="UniProtKB-SubCell"/>
</dbReference>
<dbReference type="GO" id="GO:0009103">
    <property type="term" value="P:lipopolysaccharide biosynthetic process"/>
    <property type="evidence" value="ECO:0007669"/>
    <property type="project" value="UniProtKB-UniRule"/>
</dbReference>
<comment type="subcellular location">
    <subcellularLocation>
        <location evidence="5">Cytoplasm</location>
    </subcellularLocation>
    <subcellularLocation>
        <location evidence="1">Membrane</location>
    </subcellularLocation>
</comment>
<keyword evidence="2 5" id="KW-0808">Transferase</keyword>
<dbReference type="OrthoDB" id="9815559at2"/>
<comment type="catalytic activity">
    <reaction evidence="5">
        <text>3-deoxy-alpha-D-manno-oct-2-ulosonate + CTP = CMP-3-deoxy-beta-D-manno-octulosonate + diphosphate</text>
        <dbReference type="Rhea" id="RHEA:23448"/>
        <dbReference type="ChEBI" id="CHEBI:33019"/>
        <dbReference type="ChEBI" id="CHEBI:37563"/>
        <dbReference type="ChEBI" id="CHEBI:85986"/>
        <dbReference type="ChEBI" id="CHEBI:85987"/>
        <dbReference type="EC" id="2.7.7.38"/>
    </reaction>
</comment>
<dbReference type="NCBIfam" id="NF003950">
    <property type="entry name" value="PRK05450.1-3"/>
    <property type="match status" value="1"/>
</dbReference>
<dbReference type="NCBIfam" id="TIGR00466">
    <property type="entry name" value="kdsB"/>
    <property type="match status" value="1"/>
</dbReference>
<dbReference type="PANTHER" id="PTHR42866:SF2">
    <property type="entry name" value="3-DEOXY-MANNO-OCTULOSONATE CYTIDYLYLTRANSFERASE, MITOCHONDRIAL"/>
    <property type="match status" value="1"/>
</dbReference>
<organism evidence="6 7">
    <name type="scientific">Halorhodospira halochloris</name>
    <name type="common">Ectothiorhodospira halochloris</name>
    <dbReference type="NCBI Taxonomy" id="1052"/>
    <lineage>
        <taxon>Bacteria</taxon>
        <taxon>Pseudomonadati</taxon>
        <taxon>Pseudomonadota</taxon>
        <taxon>Gammaproteobacteria</taxon>
        <taxon>Chromatiales</taxon>
        <taxon>Ectothiorhodospiraceae</taxon>
        <taxon>Halorhodospira</taxon>
    </lineage>
</organism>
<accession>A0A0X8X9W0</accession>
<dbReference type="EC" id="2.7.7.38" evidence="5"/>
<dbReference type="PANTHER" id="PTHR42866">
    <property type="entry name" value="3-DEOXY-MANNO-OCTULOSONATE CYTIDYLYLTRANSFERASE"/>
    <property type="match status" value="1"/>
</dbReference>
<dbReference type="GO" id="GO:0008690">
    <property type="term" value="F:3-deoxy-manno-octulosonate cytidylyltransferase activity"/>
    <property type="evidence" value="ECO:0007669"/>
    <property type="project" value="UniProtKB-UniRule"/>
</dbReference>
<dbReference type="FunFam" id="3.90.550.10:FF:000011">
    <property type="entry name" value="3-deoxy-manno-octulosonate cytidylyltransferase"/>
    <property type="match status" value="1"/>
</dbReference>
<dbReference type="InterPro" id="IPR029044">
    <property type="entry name" value="Nucleotide-diphossugar_trans"/>
</dbReference>
<dbReference type="InterPro" id="IPR003329">
    <property type="entry name" value="Cytidylyl_trans"/>
</dbReference>
<dbReference type="NCBIfam" id="NF003952">
    <property type="entry name" value="PRK05450.1-5"/>
    <property type="match status" value="1"/>
</dbReference>
<dbReference type="HAMAP" id="MF_00057">
    <property type="entry name" value="KdsB"/>
    <property type="match status" value="1"/>
</dbReference>
<keyword evidence="3 5" id="KW-0548">Nucleotidyltransferase</keyword>
<evidence type="ECO:0000256" key="4">
    <source>
        <dbReference type="ARBA" id="ARBA00022985"/>
    </source>
</evidence>
<dbReference type="SUPFAM" id="SSF53448">
    <property type="entry name" value="Nucleotide-diphospho-sugar transferases"/>
    <property type="match status" value="1"/>
</dbReference>
<protein>
    <recommendedName>
        <fullName evidence="5">3-deoxy-manno-octulosonate cytidylyltransferase</fullName>
        <ecNumber evidence="5">2.7.7.38</ecNumber>
    </recommendedName>
    <alternativeName>
        <fullName evidence="5">CMP-2-keto-3-deoxyoctulosonic acid synthase</fullName>
        <shortName evidence="5">CKS</shortName>
        <shortName evidence="5">CMP-KDO synthase</shortName>
    </alternativeName>
</protein>
<sequence>MSTASVAFIVVIPARYAASRLPGKPLLEVGGLPIIEHVYRRATASGAQQVVVATDDERIEKTCHGFGAQVLTTSPDHSSGTERIAEVVDRLGIPDESIVVNLQGDEPLMPPDLPALAASRLAQDSDADISTLAVPIETAAELKDPSAVKVVCDNRGRALYFSRAPIPWEREAMLQISDAQVNAGNWLRHLGLYAYRAGFLRCYPNLEPAPAERLEQLEQLRALWHGYSIQVAVTRQRPGPGVDTADDIEVVGRLLKDYQS</sequence>
<dbReference type="KEGG" id="hhk:HH1059_13450"/>